<name>A0A0C3B2C9_PILCF</name>
<dbReference type="EMBL" id="KN833004">
    <property type="protein sequence ID" value="KIM80373.1"/>
    <property type="molecule type" value="Genomic_DNA"/>
</dbReference>
<evidence type="ECO:0000313" key="1">
    <source>
        <dbReference type="EMBL" id="KIM80373.1"/>
    </source>
</evidence>
<gene>
    <name evidence="1" type="ORF">PILCRDRAFT_531245</name>
</gene>
<proteinExistence type="predicted"/>
<dbReference type="HOGENOM" id="CLU_2400459_0_0_1"/>
<sequence>MSPSSSSLLPPPSSRTTIVVVLLVAVNKVLLPRLPALPLCTRLYQGFSVDSCYGLSRSKVAISASKKHTATIAQRECPDPEHNWCSACTSCHH</sequence>
<accession>A0A0C3B2C9</accession>
<reference evidence="2" key="2">
    <citation type="submission" date="2015-01" db="EMBL/GenBank/DDBJ databases">
        <title>Evolutionary Origins and Diversification of the Mycorrhizal Mutualists.</title>
        <authorList>
            <consortium name="DOE Joint Genome Institute"/>
            <consortium name="Mycorrhizal Genomics Consortium"/>
            <person name="Kohler A."/>
            <person name="Kuo A."/>
            <person name="Nagy L.G."/>
            <person name="Floudas D."/>
            <person name="Copeland A."/>
            <person name="Barry K.W."/>
            <person name="Cichocki N."/>
            <person name="Veneault-Fourrey C."/>
            <person name="LaButti K."/>
            <person name="Lindquist E.A."/>
            <person name="Lipzen A."/>
            <person name="Lundell T."/>
            <person name="Morin E."/>
            <person name="Murat C."/>
            <person name="Riley R."/>
            <person name="Ohm R."/>
            <person name="Sun H."/>
            <person name="Tunlid A."/>
            <person name="Henrissat B."/>
            <person name="Grigoriev I.V."/>
            <person name="Hibbett D.S."/>
            <person name="Martin F."/>
        </authorList>
    </citation>
    <scope>NUCLEOTIDE SEQUENCE [LARGE SCALE GENOMIC DNA]</scope>
    <source>
        <strain evidence="2">F 1598</strain>
    </source>
</reference>
<dbReference type="Proteomes" id="UP000054166">
    <property type="component" value="Unassembled WGS sequence"/>
</dbReference>
<reference evidence="1 2" key="1">
    <citation type="submission" date="2014-04" db="EMBL/GenBank/DDBJ databases">
        <authorList>
            <consortium name="DOE Joint Genome Institute"/>
            <person name="Kuo A."/>
            <person name="Tarkka M."/>
            <person name="Buscot F."/>
            <person name="Kohler A."/>
            <person name="Nagy L.G."/>
            <person name="Floudas D."/>
            <person name="Copeland A."/>
            <person name="Barry K.W."/>
            <person name="Cichocki N."/>
            <person name="Veneault-Fourrey C."/>
            <person name="LaButti K."/>
            <person name="Lindquist E.A."/>
            <person name="Lipzen A."/>
            <person name="Lundell T."/>
            <person name="Morin E."/>
            <person name="Murat C."/>
            <person name="Sun H."/>
            <person name="Tunlid A."/>
            <person name="Henrissat B."/>
            <person name="Grigoriev I.V."/>
            <person name="Hibbett D.S."/>
            <person name="Martin F."/>
            <person name="Nordberg H.P."/>
            <person name="Cantor M.N."/>
            <person name="Hua S.X."/>
        </authorList>
    </citation>
    <scope>NUCLEOTIDE SEQUENCE [LARGE SCALE GENOMIC DNA]</scope>
    <source>
        <strain evidence="1 2">F 1598</strain>
    </source>
</reference>
<evidence type="ECO:0000313" key="2">
    <source>
        <dbReference type="Proteomes" id="UP000054166"/>
    </source>
</evidence>
<organism evidence="1 2">
    <name type="scientific">Piloderma croceum (strain F 1598)</name>
    <dbReference type="NCBI Taxonomy" id="765440"/>
    <lineage>
        <taxon>Eukaryota</taxon>
        <taxon>Fungi</taxon>
        <taxon>Dikarya</taxon>
        <taxon>Basidiomycota</taxon>
        <taxon>Agaricomycotina</taxon>
        <taxon>Agaricomycetes</taxon>
        <taxon>Agaricomycetidae</taxon>
        <taxon>Atheliales</taxon>
        <taxon>Atheliaceae</taxon>
        <taxon>Piloderma</taxon>
    </lineage>
</organism>
<keyword evidence="2" id="KW-1185">Reference proteome</keyword>
<protein>
    <submittedName>
        <fullName evidence="1">Uncharacterized protein</fullName>
    </submittedName>
</protein>
<dbReference type="AlphaFoldDB" id="A0A0C3B2C9"/>
<dbReference type="InParanoid" id="A0A0C3B2C9"/>